<comment type="caution">
    <text evidence="2">The sequence shown here is derived from an EMBL/GenBank/DDBJ whole genome shotgun (WGS) entry which is preliminary data.</text>
</comment>
<evidence type="ECO:0000256" key="1">
    <source>
        <dbReference type="SAM" id="SignalP"/>
    </source>
</evidence>
<evidence type="ECO:0008006" key="4">
    <source>
        <dbReference type="Google" id="ProtNLM"/>
    </source>
</evidence>
<dbReference type="EMBL" id="JAACJO010000002">
    <property type="protein sequence ID" value="KAF5362353.1"/>
    <property type="molecule type" value="Genomic_DNA"/>
</dbReference>
<dbReference type="Proteomes" id="UP000559027">
    <property type="component" value="Unassembled WGS sequence"/>
</dbReference>
<sequence length="194" mass="21517">MMYSPLAIFSLFGFSTLVAAQTAGGITPGHYYIISSRNDTEYVRTLEEPQQPLTFASVMGPDDEFSPFATWDIQPSGDGFTIQNPQTELWTNKPQSLVYTTNSTSETDHTAWIIIPADGENQYKVCDLTPPLSLASCISNPRVFSPDRISRCHQPPSLFWTADIGNEVVWAQETDADDTQAQVWILRDATTDSA</sequence>
<dbReference type="Gene3D" id="2.80.10.50">
    <property type="match status" value="1"/>
</dbReference>
<reference evidence="2 3" key="1">
    <citation type="journal article" date="2020" name="ISME J.">
        <title>Uncovering the hidden diversity of litter-decomposition mechanisms in mushroom-forming fungi.</title>
        <authorList>
            <person name="Floudas D."/>
            <person name="Bentzer J."/>
            <person name="Ahren D."/>
            <person name="Johansson T."/>
            <person name="Persson P."/>
            <person name="Tunlid A."/>
        </authorList>
    </citation>
    <scope>NUCLEOTIDE SEQUENCE [LARGE SCALE GENOMIC DNA]</scope>
    <source>
        <strain evidence="2 3">CBS 146.42</strain>
    </source>
</reference>
<keyword evidence="1" id="KW-0732">Signal</keyword>
<protein>
    <recommendedName>
        <fullName evidence="4">Ricin B lectin domain-containing protein</fullName>
    </recommendedName>
</protein>
<dbReference type="AlphaFoldDB" id="A0A8H5GCB2"/>
<feature type="signal peptide" evidence="1">
    <location>
        <begin position="1"/>
        <end position="20"/>
    </location>
</feature>
<evidence type="ECO:0000313" key="3">
    <source>
        <dbReference type="Proteomes" id="UP000559027"/>
    </source>
</evidence>
<proteinExistence type="predicted"/>
<accession>A0A8H5GCB2</accession>
<evidence type="ECO:0000313" key="2">
    <source>
        <dbReference type="EMBL" id="KAF5362353.1"/>
    </source>
</evidence>
<gene>
    <name evidence="2" type="ORF">D9756_002839</name>
</gene>
<organism evidence="2 3">
    <name type="scientific">Leucocoprinus leucothites</name>
    <dbReference type="NCBI Taxonomy" id="201217"/>
    <lineage>
        <taxon>Eukaryota</taxon>
        <taxon>Fungi</taxon>
        <taxon>Dikarya</taxon>
        <taxon>Basidiomycota</taxon>
        <taxon>Agaricomycotina</taxon>
        <taxon>Agaricomycetes</taxon>
        <taxon>Agaricomycetidae</taxon>
        <taxon>Agaricales</taxon>
        <taxon>Agaricineae</taxon>
        <taxon>Agaricaceae</taxon>
        <taxon>Leucocoprinus</taxon>
    </lineage>
</organism>
<keyword evidence="3" id="KW-1185">Reference proteome</keyword>
<name>A0A8H5GCB2_9AGAR</name>
<feature type="chain" id="PRO_5034078137" description="Ricin B lectin domain-containing protein" evidence="1">
    <location>
        <begin position="21"/>
        <end position="194"/>
    </location>
</feature>